<organism evidence="1 2">
    <name type="scientific">Coemansia aciculifera</name>
    <dbReference type="NCBI Taxonomy" id="417176"/>
    <lineage>
        <taxon>Eukaryota</taxon>
        <taxon>Fungi</taxon>
        <taxon>Fungi incertae sedis</taxon>
        <taxon>Zoopagomycota</taxon>
        <taxon>Kickxellomycotina</taxon>
        <taxon>Kickxellomycetes</taxon>
        <taxon>Kickxellales</taxon>
        <taxon>Kickxellaceae</taxon>
        <taxon>Coemansia</taxon>
    </lineage>
</organism>
<protein>
    <submittedName>
        <fullName evidence="1">Uncharacterized protein</fullName>
    </submittedName>
</protein>
<sequence length="138" mass="14374">GSPVYLSPGDFALSYEVHRMQREASGSQPESAATTTTSNVTSPHPAVTAESGKLPASSSSALRQPLLANLKIDELHVAGHGNVDVVESTPTITLRYSSDLPADVQKQTMALKNELVGIEEDSGSEKGESSAESPPPSS</sequence>
<dbReference type="Proteomes" id="UP001139981">
    <property type="component" value="Unassembled WGS sequence"/>
</dbReference>
<reference evidence="1" key="1">
    <citation type="submission" date="2022-07" db="EMBL/GenBank/DDBJ databases">
        <title>Phylogenomic reconstructions and comparative analyses of Kickxellomycotina fungi.</title>
        <authorList>
            <person name="Reynolds N.K."/>
            <person name="Stajich J.E."/>
            <person name="Barry K."/>
            <person name="Grigoriev I.V."/>
            <person name="Crous P."/>
            <person name="Smith M.E."/>
        </authorList>
    </citation>
    <scope>NUCLEOTIDE SEQUENCE</scope>
    <source>
        <strain evidence="1">CBS 190363</strain>
    </source>
</reference>
<evidence type="ECO:0000313" key="2">
    <source>
        <dbReference type="Proteomes" id="UP001139981"/>
    </source>
</evidence>
<evidence type="ECO:0000313" key="1">
    <source>
        <dbReference type="EMBL" id="KAJ2877681.1"/>
    </source>
</evidence>
<keyword evidence="2" id="KW-1185">Reference proteome</keyword>
<accession>A0ACC1LTI2</accession>
<proteinExistence type="predicted"/>
<dbReference type="EMBL" id="JANBVB010003755">
    <property type="protein sequence ID" value="KAJ2877681.1"/>
    <property type="molecule type" value="Genomic_DNA"/>
</dbReference>
<name>A0ACC1LTI2_9FUNG</name>
<comment type="caution">
    <text evidence="1">The sequence shown here is derived from an EMBL/GenBank/DDBJ whole genome shotgun (WGS) entry which is preliminary data.</text>
</comment>
<gene>
    <name evidence="1" type="ORF">IWW38_006517</name>
</gene>
<feature type="non-terminal residue" evidence="1">
    <location>
        <position position="1"/>
    </location>
</feature>